<sequence length="73" mass="7883">MIKIDIKMPSKPDLMRAAMAEVEKQITRKARDAAARRGGVTVRFSRKPDGSIRTVEFQGSEAAIKAATAAIAP</sequence>
<reference evidence="1" key="1">
    <citation type="submission" date="2020-10" db="EMBL/GenBank/DDBJ databases">
        <title>Connecting structure to function with the recovery of over 1000 high-quality activated sludge metagenome-assembled genomes encoding full-length rRNA genes using long-read sequencing.</title>
        <authorList>
            <person name="Singleton C.M."/>
            <person name="Petriglieri F."/>
            <person name="Kristensen J.M."/>
            <person name="Kirkegaard R.H."/>
            <person name="Michaelsen T.Y."/>
            <person name="Andersen M.H."/>
            <person name="Karst S.M."/>
            <person name="Dueholm M.S."/>
            <person name="Nielsen P.H."/>
            <person name="Albertsen M."/>
        </authorList>
    </citation>
    <scope>NUCLEOTIDE SEQUENCE</scope>
    <source>
        <strain evidence="1">Bjer_18-Q3-R1-45_BAT3C.347</strain>
    </source>
</reference>
<protein>
    <submittedName>
        <fullName evidence="1">Uncharacterized protein</fullName>
    </submittedName>
</protein>
<dbReference type="AlphaFoldDB" id="A0A9D7HKJ9"/>
<dbReference type="EMBL" id="JADJEV010000003">
    <property type="protein sequence ID" value="MBK6973132.1"/>
    <property type="molecule type" value="Genomic_DNA"/>
</dbReference>
<accession>A0A9D7HKJ9</accession>
<evidence type="ECO:0000313" key="1">
    <source>
        <dbReference type="EMBL" id="MBK6973132.1"/>
    </source>
</evidence>
<comment type="caution">
    <text evidence="1">The sequence shown here is derived from an EMBL/GenBank/DDBJ whole genome shotgun (WGS) entry which is preliminary data.</text>
</comment>
<name>A0A9D7HKJ9_9PROT</name>
<proteinExistence type="predicted"/>
<organism evidence="1 2">
    <name type="scientific">Candidatus Methylophosphatis roskildensis</name>
    <dbReference type="NCBI Taxonomy" id="2899263"/>
    <lineage>
        <taxon>Bacteria</taxon>
        <taxon>Pseudomonadati</taxon>
        <taxon>Pseudomonadota</taxon>
        <taxon>Betaproteobacteria</taxon>
        <taxon>Nitrosomonadales</taxon>
        <taxon>Sterolibacteriaceae</taxon>
        <taxon>Candidatus Methylophosphatis</taxon>
    </lineage>
</organism>
<evidence type="ECO:0000313" key="2">
    <source>
        <dbReference type="Proteomes" id="UP000807785"/>
    </source>
</evidence>
<dbReference type="Proteomes" id="UP000807785">
    <property type="component" value="Unassembled WGS sequence"/>
</dbReference>
<gene>
    <name evidence="1" type="ORF">IPH26_09365</name>
</gene>